<organism evidence="6 7">
    <name type="scientific">Mycena albidolilacea</name>
    <dbReference type="NCBI Taxonomy" id="1033008"/>
    <lineage>
        <taxon>Eukaryota</taxon>
        <taxon>Fungi</taxon>
        <taxon>Dikarya</taxon>
        <taxon>Basidiomycota</taxon>
        <taxon>Agaricomycotina</taxon>
        <taxon>Agaricomycetes</taxon>
        <taxon>Agaricomycetidae</taxon>
        <taxon>Agaricales</taxon>
        <taxon>Marasmiineae</taxon>
        <taxon>Mycenaceae</taxon>
        <taxon>Mycena</taxon>
    </lineage>
</organism>
<dbReference type="InterPro" id="IPR001789">
    <property type="entry name" value="Sig_transdc_resp-reg_receiver"/>
</dbReference>
<dbReference type="GO" id="GO:0000156">
    <property type="term" value="F:phosphorelay response regulator activity"/>
    <property type="evidence" value="ECO:0007669"/>
    <property type="project" value="UniProtKB-ARBA"/>
</dbReference>
<dbReference type="CDD" id="cd17546">
    <property type="entry name" value="REC_hyHK_CKI1_RcsC-like"/>
    <property type="match status" value="1"/>
</dbReference>
<reference evidence="6" key="1">
    <citation type="submission" date="2023-03" db="EMBL/GenBank/DDBJ databases">
        <title>Massive genome expansion in bonnet fungi (Mycena s.s.) driven by repeated elements and novel gene families across ecological guilds.</title>
        <authorList>
            <consortium name="Lawrence Berkeley National Laboratory"/>
            <person name="Harder C.B."/>
            <person name="Miyauchi S."/>
            <person name="Viragh M."/>
            <person name="Kuo A."/>
            <person name="Thoen E."/>
            <person name="Andreopoulos B."/>
            <person name="Lu D."/>
            <person name="Skrede I."/>
            <person name="Drula E."/>
            <person name="Henrissat B."/>
            <person name="Morin E."/>
            <person name="Kohler A."/>
            <person name="Barry K."/>
            <person name="LaButti K."/>
            <person name="Morin E."/>
            <person name="Salamov A."/>
            <person name="Lipzen A."/>
            <person name="Mereny Z."/>
            <person name="Hegedus B."/>
            <person name="Baldrian P."/>
            <person name="Stursova M."/>
            <person name="Weitz H."/>
            <person name="Taylor A."/>
            <person name="Grigoriev I.V."/>
            <person name="Nagy L.G."/>
            <person name="Martin F."/>
            <person name="Kauserud H."/>
        </authorList>
    </citation>
    <scope>NUCLEOTIDE SEQUENCE</scope>
    <source>
        <strain evidence="6">CBHHK002</strain>
    </source>
</reference>
<dbReference type="Proteomes" id="UP001218218">
    <property type="component" value="Unassembled WGS sequence"/>
</dbReference>
<feature type="modified residue" description="4-aspartylphosphate" evidence="3">
    <location>
        <position position="962"/>
    </location>
</feature>
<evidence type="ECO:0000256" key="3">
    <source>
        <dbReference type="PROSITE-ProRule" id="PRU00169"/>
    </source>
</evidence>
<dbReference type="AlphaFoldDB" id="A0AAD7ATT6"/>
<gene>
    <name evidence="6" type="ORF">DFH08DRAFT_829519</name>
</gene>
<dbReference type="SMART" id="SM00448">
    <property type="entry name" value="REC"/>
    <property type="match status" value="1"/>
</dbReference>
<evidence type="ECO:0000313" key="7">
    <source>
        <dbReference type="Proteomes" id="UP001218218"/>
    </source>
</evidence>
<feature type="compositionally biased region" description="Low complexity" evidence="4">
    <location>
        <begin position="455"/>
        <end position="465"/>
    </location>
</feature>
<keyword evidence="2" id="KW-0902">Two-component regulatory system</keyword>
<evidence type="ECO:0000256" key="2">
    <source>
        <dbReference type="ARBA" id="ARBA00023012"/>
    </source>
</evidence>
<evidence type="ECO:0000259" key="5">
    <source>
        <dbReference type="PROSITE" id="PS50110"/>
    </source>
</evidence>
<feature type="domain" description="Response regulatory" evidence="5">
    <location>
        <begin position="913"/>
        <end position="1063"/>
    </location>
</feature>
<dbReference type="Gene3D" id="3.40.50.2300">
    <property type="match status" value="1"/>
</dbReference>
<feature type="region of interest" description="Disordered" evidence="4">
    <location>
        <begin position="641"/>
        <end position="704"/>
    </location>
</feature>
<proteinExistence type="predicted"/>
<dbReference type="SUPFAM" id="SSF52172">
    <property type="entry name" value="CheY-like"/>
    <property type="match status" value="1"/>
</dbReference>
<keyword evidence="1 3" id="KW-0597">Phosphoprotein</keyword>
<feature type="region of interest" description="Disordered" evidence="4">
    <location>
        <begin position="1071"/>
        <end position="1186"/>
    </location>
</feature>
<accession>A0AAD7ATT6</accession>
<feature type="region of interest" description="Disordered" evidence="4">
    <location>
        <begin position="1"/>
        <end position="117"/>
    </location>
</feature>
<feature type="region of interest" description="Disordered" evidence="4">
    <location>
        <begin position="509"/>
        <end position="561"/>
    </location>
</feature>
<dbReference type="PROSITE" id="PS50110">
    <property type="entry name" value="RESPONSE_REGULATORY"/>
    <property type="match status" value="1"/>
</dbReference>
<feature type="compositionally biased region" description="Basic and acidic residues" evidence="4">
    <location>
        <begin position="1089"/>
        <end position="1104"/>
    </location>
</feature>
<evidence type="ECO:0000256" key="4">
    <source>
        <dbReference type="SAM" id="MobiDB-lite"/>
    </source>
</evidence>
<keyword evidence="7" id="KW-1185">Reference proteome</keyword>
<dbReference type="Pfam" id="PF00072">
    <property type="entry name" value="Response_reg"/>
    <property type="match status" value="1"/>
</dbReference>
<evidence type="ECO:0000313" key="6">
    <source>
        <dbReference type="EMBL" id="KAJ7367834.1"/>
    </source>
</evidence>
<name>A0AAD7ATT6_9AGAR</name>
<feature type="compositionally biased region" description="Basic and acidic residues" evidence="4">
    <location>
        <begin position="1"/>
        <end position="11"/>
    </location>
</feature>
<comment type="caution">
    <text evidence="6">The sequence shown here is derived from an EMBL/GenBank/DDBJ whole genome shotgun (WGS) entry which is preliminary data.</text>
</comment>
<feature type="compositionally biased region" description="Pro residues" evidence="4">
    <location>
        <begin position="1175"/>
        <end position="1186"/>
    </location>
</feature>
<feature type="region of interest" description="Disordered" evidence="4">
    <location>
        <begin position="747"/>
        <end position="888"/>
    </location>
</feature>
<feature type="compositionally biased region" description="Polar residues" evidence="4">
    <location>
        <begin position="1135"/>
        <end position="1150"/>
    </location>
</feature>
<dbReference type="EMBL" id="JARIHO010000001">
    <property type="protein sequence ID" value="KAJ7367834.1"/>
    <property type="molecule type" value="Genomic_DNA"/>
</dbReference>
<feature type="compositionally biased region" description="Basic and acidic residues" evidence="4">
    <location>
        <begin position="523"/>
        <end position="536"/>
    </location>
</feature>
<feature type="compositionally biased region" description="Low complexity" evidence="4">
    <location>
        <begin position="1164"/>
        <end position="1174"/>
    </location>
</feature>
<dbReference type="FunFam" id="3.40.50.2300:FF:000146">
    <property type="entry name" value="Putative two-component response regulator SSK1p"/>
    <property type="match status" value="1"/>
</dbReference>
<evidence type="ECO:0000256" key="1">
    <source>
        <dbReference type="ARBA" id="ARBA00022553"/>
    </source>
</evidence>
<sequence>MAEDTNDRPAVQDRVNGDGGWTADKEDLGTQTTFTFMRRNDSGQPSTPPTPVDHPDESDTVSEPEDRNDTPTNQPPRLHPRFSRAFSVPQLGRLQNPHRTSGQRPALTAHATDPGTPSSVQFYELSLELADMVQMAIQTLLQISPPQVLEPTREQFSACALSIPTPSMSAMFTAMRNLNYFSANMVSFLQEAPDQVLGSGPPSLVAHTNFDLGELLQSVGDVMSGAAAEAGVDLVLYHGDLSLKYAWVSGSESGLTVALSHVLRQIMSVARPGDSIEVGLFMGFAPAPGQEITISDELVSADALTSSPTAEDGPIHCTIQIAHKFAQSNPYTPESEPELRAEPHFSSLILRRLLRQVGGLLSHDVPSSTGGRTCELSLTLDRAPAGAVDASPAGTPGTVEPTLEELASFAETLKGAKVALYASSKGSFAQHVTRYLADWGMDVSHMSADGDADEPSTPSSPVVPSALDPPTVKGETSKAPGGPQRPSFVFIDDNVEVLKERLNALRVEQPYQLPLNPKRPPLPHHDRPPLSHHPEGRPPMPHSRRSTAQIPRVTSGSPLVMTPSSTTTSVVIIHFTSLANFKVVKDVLQTVLGTYSSPMPEVMIVPKPAGPQRVLTQLHMAVTRPPVDPFFSPIATSPATPASSSSFLGPNSYMHPSSRSPRPPSARSNSDRSSRSGTKDMMLERATTGFPPPSPLGMSHTTSNGNEYFSSEDAVHLGAGAVQLGSTPSSGLLISSPPGQPAGIFFSPRAKTNTATPVARKGSFGPPMERDRGQLGMPSSSRRNSGAGQQRISSASAASTDNPTFSSLHQVAAGSGAVERSPRPPSRLSVGIPVSPLEPVSEPALAPPPVARTESGEAAIAQQGPGSATSSPQMSSPTATFRRPMRRRTATQDIKVLENAKKAPDIDIVPPISVLIVEDNVVNQMQLAGFMRKKKLKFQLAKNGLEAVEKWKTGNFDLILMDIQMPVMDGIDATKEIRRLEKLNAAEGYPPASPFSLPSSSLSAASAYTATGASPYRSSVIIVAQTASSLNSDRVKALAAGCNDFLTKPVNHHWLNNKVTEWGSIKALQMWADMPPPGGQQNGPGPAAHAREVAERLHVPERSLSRSKRTSPKIEANPEAEGGAGKGKEVVASGTEVSASSGRDTTNHADSPSPKEDTTKSDGAAADSATDVPPDVAPPPDTPPTR</sequence>
<feature type="compositionally biased region" description="Basic and acidic residues" evidence="4">
    <location>
        <begin position="669"/>
        <end position="683"/>
    </location>
</feature>
<feature type="region of interest" description="Disordered" evidence="4">
    <location>
        <begin position="447"/>
        <end position="488"/>
    </location>
</feature>
<protein>
    <recommendedName>
        <fullName evidence="5">Response regulatory domain-containing protein</fullName>
    </recommendedName>
</protein>
<feature type="compositionally biased region" description="Low complexity" evidence="4">
    <location>
        <begin position="656"/>
        <end position="668"/>
    </location>
</feature>
<dbReference type="InterPro" id="IPR011006">
    <property type="entry name" value="CheY-like_superfamily"/>
</dbReference>
<feature type="compositionally biased region" description="Polar residues" evidence="4">
    <location>
        <begin position="546"/>
        <end position="556"/>
    </location>
</feature>
<dbReference type="PANTHER" id="PTHR45339:SF1">
    <property type="entry name" value="HYBRID SIGNAL TRANSDUCTION HISTIDINE KINASE J"/>
    <property type="match status" value="1"/>
</dbReference>
<feature type="compositionally biased region" description="Polar residues" evidence="4">
    <location>
        <begin position="777"/>
        <end position="809"/>
    </location>
</feature>
<feature type="compositionally biased region" description="Polar residues" evidence="4">
    <location>
        <begin position="864"/>
        <end position="879"/>
    </location>
</feature>
<dbReference type="PANTHER" id="PTHR45339">
    <property type="entry name" value="HYBRID SIGNAL TRANSDUCTION HISTIDINE KINASE J"/>
    <property type="match status" value="1"/>
</dbReference>